<feature type="domain" description="Ricin B lectin" evidence="2">
    <location>
        <begin position="95"/>
        <end position="166"/>
    </location>
</feature>
<dbReference type="RefSeq" id="WP_030286343.1">
    <property type="nucleotide sequence ID" value="NZ_JBEZVI010000024.1"/>
</dbReference>
<proteinExistence type="predicted"/>
<name>A0ABV2Z5S3_9ACTN</name>
<keyword evidence="4" id="KW-1185">Reference proteome</keyword>
<evidence type="ECO:0000313" key="4">
    <source>
        <dbReference type="Proteomes" id="UP001550853"/>
    </source>
</evidence>
<feature type="region of interest" description="Disordered" evidence="1">
    <location>
        <begin position="1"/>
        <end position="23"/>
    </location>
</feature>
<accession>A0ABV2Z5S3</accession>
<evidence type="ECO:0000313" key="3">
    <source>
        <dbReference type="EMBL" id="MEU3713352.1"/>
    </source>
</evidence>
<comment type="caution">
    <text evidence="3">The sequence shown here is derived from an EMBL/GenBank/DDBJ whole genome shotgun (WGS) entry which is preliminary data.</text>
</comment>
<reference evidence="3 4" key="1">
    <citation type="submission" date="2024-06" db="EMBL/GenBank/DDBJ databases">
        <title>The Natural Products Discovery Center: Release of the First 8490 Sequenced Strains for Exploring Actinobacteria Biosynthetic Diversity.</title>
        <authorList>
            <person name="Kalkreuter E."/>
            <person name="Kautsar S.A."/>
            <person name="Yang D."/>
            <person name="Bader C.D."/>
            <person name="Teijaro C.N."/>
            <person name="Fluegel L."/>
            <person name="Davis C.M."/>
            <person name="Simpson J.R."/>
            <person name="Lauterbach L."/>
            <person name="Steele A.D."/>
            <person name="Gui C."/>
            <person name="Meng S."/>
            <person name="Li G."/>
            <person name="Viehrig K."/>
            <person name="Ye F."/>
            <person name="Su P."/>
            <person name="Kiefer A.F."/>
            <person name="Nichols A."/>
            <person name="Cepeda A.J."/>
            <person name="Yan W."/>
            <person name="Fan B."/>
            <person name="Jiang Y."/>
            <person name="Adhikari A."/>
            <person name="Zheng C.-J."/>
            <person name="Schuster L."/>
            <person name="Cowan T.M."/>
            <person name="Smanski M.J."/>
            <person name="Chevrette M.G."/>
            <person name="De Carvalho L.P.S."/>
            <person name="Shen B."/>
        </authorList>
    </citation>
    <scope>NUCLEOTIDE SEQUENCE [LARGE SCALE GENOMIC DNA]</scope>
    <source>
        <strain evidence="3 4">NPDC033039</strain>
    </source>
</reference>
<dbReference type="Proteomes" id="UP001550853">
    <property type="component" value="Unassembled WGS sequence"/>
</dbReference>
<evidence type="ECO:0000256" key="1">
    <source>
        <dbReference type="SAM" id="MobiDB-lite"/>
    </source>
</evidence>
<dbReference type="Pfam" id="PF14200">
    <property type="entry name" value="RicinB_lectin_2"/>
    <property type="match status" value="1"/>
</dbReference>
<dbReference type="InterPro" id="IPR000772">
    <property type="entry name" value="Ricin_B_lectin"/>
</dbReference>
<dbReference type="Gene3D" id="2.80.10.50">
    <property type="match status" value="1"/>
</dbReference>
<dbReference type="SUPFAM" id="SSF50370">
    <property type="entry name" value="Ricin B-like lectins"/>
    <property type="match status" value="1"/>
</dbReference>
<organism evidence="3 4">
    <name type="scientific">Streptomyces catenulae</name>
    <dbReference type="NCBI Taxonomy" id="66875"/>
    <lineage>
        <taxon>Bacteria</taxon>
        <taxon>Bacillati</taxon>
        <taxon>Actinomycetota</taxon>
        <taxon>Actinomycetes</taxon>
        <taxon>Kitasatosporales</taxon>
        <taxon>Streptomycetaceae</taxon>
        <taxon>Streptomyces</taxon>
    </lineage>
</organism>
<evidence type="ECO:0000259" key="2">
    <source>
        <dbReference type="Pfam" id="PF14200"/>
    </source>
</evidence>
<protein>
    <submittedName>
        <fullName evidence="3">RICIN domain-containing protein</fullName>
    </submittedName>
</protein>
<dbReference type="InterPro" id="IPR035992">
    <property type="entry name" value="Ricin_B-like_lectins"/>
</dbReference>
<sequence length="195" mass="20424">MTLPPRPRPDHPTAARPASRPRACRRTVRAAALGAVAVLAAAVPGVGVAATPPEDTAPVADGVYTLGQRGQRVTQPDGDADAHATLLPPAAQPDGQRWEVRCDDGGDCTLSNVRSGAFLGHRGGPGAHVPVITRTAPTAWHLDPAGAPGTYRLLAAKDRNYALDLSPLLIYPPRLELNTVNGNSSQVWELRPAHS</sequence>
<dbReference type="EMBL" id="JBEZVI010000024">
    <property type="protein sequence ID" value="MEU3713352.1"/>
    <property type="molecule type" value="Genomic_DNA"/>
</dbReference>
<gene>
    <name evidence="3" type="ORF">AB0E61_25055</name>
</gene>